<dbReference type="GO" id="GO:0008808">
    <property type="term" value="F:cardiolipin synthase activity"/>
    <property type="evidence" value="ECO:0007669"/>
    <property type="project" value="TreeGrafter"/>
</dbReference>
<dbReference type="PANTHER" id="PTHR21248">
    <property type="entry name" value="CARDIOLIPIN SYNTHASE"/>
    <property type="match status" value="1"/>
</dbReference>
<dbReference type="CDD" id="cd09110">
    <property type="entry name" value="PLDc_CLS_1"/>
    <property type="match status" value="1"/>
</dbReference>
<feature type="domain" description="PLD phosphodiesterase" evidence="1">
    <location>
        <begin position="290"/>
        <end position="316"/>
    </location>
</feature>
<dbReference type="InterPro" id="IPR025202">
    <property type="entry name" value="PLD-like_dom"/>
</dbReference>
<proteinExistence type="predicted"/>
<gene>
    <name evidence="2" type="ORF">MNBD_GAMMA21-2305</name>
</gene>
<dbReference type="SMART" id="SM00155">
    <property type="entry name" value="PLDc"/>
    <property type="match status" value="2"/>
</dbReference>
<dbReference type="PANTHER" id="PTHR21248:SF23">
    <property type="entry name" value="CARDIOLIPIN SYNTHASE B"/>
    <property type="match status" value="1"/>
</dbReference>
<organism evidence="2">
    <name type="scientific">hydrothermal vent metagenome</name>
    <dbReference type="NCBI Taxonomy" id="652676"/>
    <lineage>
        <taxon>unclassified sequences</taxon>
        <taxon>metagenomes</taxon>
        <taxon>ecological metagenomes</taxon>
    </lineage>
</organism>
<accession>A0A3B1ARM3</accession>
<reference evidence="2" key="1">
    <citation type="submission" date="2018-06" db="EMBL/GenBank/DDBJ databases">
        <authorList>
            <person name="Zhirakovskaya E."/>
        </authorList>
    </citation>
    <scope>NUCLEOTIDE SEQUENCE</scope>
</reference>
<keyword evidence="2" id="KW-0808">Transferase</keyword>
<dbReference type="AlphaFoldDB" id="A0A3B1ARM3"/>
<dbReference type="GO" id="GO:0016020">
    <property type="term" value="C:membrane"/>
    <property type="evidence" value="ECO:0007669"/>
    <property type="project" value="TreeGrafter"/>
</dbReference>
<dbReference type="Pfam" id="PF13091">
    <property type="entry name" value="PLDc_2"/>
    <property type="match status" value="2"/>
</dbReference>
<dbReference type="SUPFAM" id="SSF56024">
    <property type="entry name" value="Phospholipase D/nuclease"/>
    <property type="match status" value="2"/>
</dbReference>
<dbReference type="GO" id="GO:0032049">
    <property type="term" value="P:cardiolipin biosynthetic process"/>
    <property type="evidence" value="ECO:0007669"/>
    <property type="project" value="UniProtKB-ARBA"/>
</dbReference>
<dbReference type="InterPro" id="IPR001736">
    <property type="entry name" value="PLipase_D/transphosphatidylase"/>
</dbReference>
<dbReference type="EMBL" id="UOFR01000079">
    <property type="protein sequence ID" value="VAX00860.1"/>
    <property type="molecule type" value="Genomic_DNA"/>
</dbReference>
<sequence>MKAGYTFPWRSHNSFQILVDSNNFYPQMLAAIKQAQHFIFLEQYLVSSGEVFERFIQALTSSARRGVKIFILFDDYGAQNVTRSDIQQLKQENISFVSYNPFQWKNLYSSLRRNHRKLLLIDNQTAYVGGAGLSDVYQAIDNQLIHSHAMNWHDIVLEIKGQVVNDWYLSFAQIWKKCSSIRLPESAIRDQYPGLNQPGRVILATGPGKNNIIKSALRNIKKSKEYVWIATPYFLTTRKLRHALSKAAKRNVDVRLLVPGPISDHAWISHAARRYYRRLLHNGVKIYEYQPRFLHAKIILADDWISIGSSNLDRWNQFWNLDANQAARDIELAKQTHYLFESDFKQCELITYDLWKQRPWRQRFSEWWASYAVRFIQWLVYIASRIRK</sequence>
<evidence type="ECO:0000313" key="2">
    <source>
        <dbReference type="EMBL" id="VAX00860.1"/>
    </source>
</evidence>
<protein>
    <submittedName>
        <fullName evidence="2">Cardiolipin synthetase</fullName>
        <ecNumber evidence="2">2.7.8.-</ecNumber>
    </submittedName>
</protein>
<dbReference type="Gene3D" id="3.30.870.10">
    <property type="entry name" value="Endonuclease Chain A"/>
    <property type="match status" value="2"/>
</dbReference>
<dbReference type="EC" id="2.7.8.-" evidence="2"/>
<name>A0A3B1ARM3_9ZZZZ</name>
<dbReference type="CDD" id="cd09159">
    <property type="entry name" value="PLDc_ybhO_like_2"/>
    <property type="match status" value="1"/>
</dbReference>
<dbReference type="PROSITE" id="PS50035">
    <property type="entry name" value="PLD"/>
    <property type="match status" value="2"/>
</dbReference>
<evidence type="ECO:0000259" key="1">
    <source>
        <dbReference type="PROSITE" id="PS50035"/>
    </source>
</evidence>
<feature type="domain" description="PLD phosphodiesterase" evidence="1">
    <location>
        <begin position="110"/>
        <end position="137"/>
    </location>
</feature>